<sequence length="387" mass="43950">MKAFISALLGYDPKQKNLEGGILGVVKAYYGCVEAQGRGTLHCHMMIWLEGALNPNEIRDKIIQDGDLDFRDRLISFLDDTISSSIPKDPDPNLTVPSSRHHPCSVRGINIGLNMSLEEQQQLHQKDLHHLVKCCQVHKHSRTCYKYWKGPPHPKECRFDLDESNTCPETTFDMESGELCFRCLDGLVNNFNQTILEAVRCNMDIKFIGSGPAAKAVTYYITNYITKSQLKTHVAYAALELAVKKLGEFCPDEDELTIRAKKLLQKCAFSMISHQELSAQQVASYLMDYEDHFTSHLYRNLYWTSFEALINQEQPSPECYLSLKSNDESDMESILDEDEPDEHEHSDNENTEEEVTIAVQTSGDLIAKAAQVADYQLRDKKLDDVSV</sequence>
<dbReference type="InterPro" id="IPR025476">
    <property type="entry name" value="Helitron_helicase-like"/>
</dbReference>
<dbReference type="STRING" id="685588.A0A067TAZ9"/>
<evidence type="ECO:0000256" key="1">
    <source>
        <dbReference type="SAM" id="MobiDB-lite"/>
    </source>
</evidence>
<protein>
    <recommendedName>
        <fullName evidence="2">Helitron helicase-like domain-containing protein</fullName>
    </recommendedName>
</protein>
<evidence type="ECO:0000313" key="3">
    <source>
        <dbReference type="EMBL" id="KDR77059.1"/>
    </source>
</evidence>
<dbReference type="AlphaFoldDB" id="A0A067TAZ9"/>
<dbReference type="OrthoDB" id="10007484at2759"/>
<dbReference type="EMBL" id="KL142377">
    <property type="protein sequence ID" value="KDR77059.1"/>
    <property type="molecule type" value="Genomic_DNA"/>
</dbReference>
<keyword evidence="4" id="KW-1185">Reference proteome</keyword>
<evidence type="ECO:0000313" key="4">
    <source>
        <dbReference type="Proteomes" id="UP000027222"/>
    </source>
</evidence>
<feature type="compositionally biased region" description="Acidic residues" evidence="1">
    <location>
        <begin position="330"/>
        <end position="341"/>
    </location>
</feature>
<dbReference type="HOGENOM" id="CLU_034012_1_1_1"/>
<feature type="non-terminal residue" evidence="3">
    <location>
        <position position="387"/>
    </location>
</feature>
<reference evidence="4" key="1">
    <citation type="journal article" date="2014" name="Proc. Natl. Acad. Sci. U.S.A.">
        <title>Extensive sampling of basidiomycete genomes demonstrates inadequacy of the white-rot/brown-rot paradigm for wood decay fungi.</title>
        <authorList>
            <person name="Riley R."/>
            <person name="Salamov A.A."/>
            <person name="Brown D.W."/>
            <person name="Nagy L.G."/>
            <person name="Floudas D."/>
            <person name="Held B.W."/>
            <person name="Levasseur A."/>
            <person name="Lombard V."/>
            <person name="Morin E."/>
            <person name="Otillar R."/>
            <person name="Lindquist E.A."/>
            <person name="Sun H."/>
            <person name="LaButti K.M."/>
            <person name="Schmutz J."/>
            <person name="Jabbour D."/>
            <person name="Luo H."/>
            <person name="Baker S.E."/>
            <person name="Pisabarro A.G."/>
            <person name="Walton J.D."/>
            <person name="Blanchette R.A."/>
            <person name="Henrissat B."/>
            <person name="Martin F."/>
            <person name="Cullen D."/>
            <person name="Hibbett D.S."/>
            <person name="Grigoriev I.V."/>
        </authorList>
    </citation>
    <scope>NUCLEOTIDE SEQUENCE [LARGE SCALE GENOMIC DNA]</scope>
    <source>
        <strain evidence="4">CBS 339.88</strain>
    </source>
</reference>
<feature type="domain" description="Helitron helicase-like" evidence="2">
    <location>
        <begin position="18"/>
        <end position="47"/>
    </location>
</feature>
<gene>
    <name evidence="3" type="ORF">GALMADRAFT_1327257</name>
</gene>
<accession>A0A067TAZ9</accession>
<organism evidence="3 4">
    <name type="scientific">Galerina marginata (strain CBS 339.88)</name>
    <dbReference type="NCBI Taxonomy" id="685588"/>
    <lineage>
        <taxon>Eukaryota</taxon>
        <taxon>Fungi</taxon>
        <taxon>Dikarya</taxon>
        <taxon>Basidiomycota</taxon>
        <taxon>Agaricomycotina</taxon>
        <taxon>Agaricomycetes</taxon>
        <taxon>Agaricomycetidae</taxon>
        <taxon>Agaricales</taxon>
        <taxon>Agaricineae</taxon>
        <taxon>Strophariaceae</taxon>
        <taxon>Galerina</taxon>
    </lineage>
</organism>
<evidence type="ECO:0000259" key="2">
    <source>
        <dbReference type="Pfam" id="PF14214"/>
    </source>
</evidence>
<name>A0A067TAZ9_GALM3</name>
<dbReference type="Pfam" id="PF14214">
    <property type="entry name" value="Helitron_like_N"/>
    <property type="match status" value="1"/>
</dbReference>
<proteinExistence type="predicted"/>
<dbReference type="Proteomes" id="UP000027222">
    <property type="component" value="Unassembled WGS sequence"/>
</dbReference>
<feature type="region of interest" description="Disordered" evidence="1">
    <location>
        <begin position="330"/>
        <end position="355"/>
    </location>
</feature>